<evidence type="ECO:0000256" key="3">
    <source>
        <dbReference type="ARBA" id="ARBA00023239"/>
    </source>
</evidence>
<dbReference type="InterPro" id="IPR007247">
    <property type="entry name" value="Ureidogly_lyase"/>
</dbReference>
<comment type="catalytic activity">
    <reaction evidence="4">
        <text>(S)-ureidoglycolate = urea + glyoxylate</text>
        <dbReference type="Rhea" id="RHEA:11304"/>
        <dbReference type="ChEBI" id="CHEBI:16199"/>
        <dbReference type="ChEBI" id="CHEBI:36655"/>
        <dbReference type="ChEBI" id="CHEBI:57296"/>
        <dbReference type="EC" id="4.3.2.3"/>
    </reaction>
</comment>
<proteinExistence type="predicted"/>
<keyword evidence="6" id="KW-1185">Reference proteome</keyword>
<dbReference type="Pfam" id="PF04115">
    <property type="entry name" value="Ureidogly_lyase"/>
    <property type="match status" value="1"/>
</dbReference>
<dbReference type="RefSeq" id="WP_342757566.1">
    <property type="nucleotide sequence ID" value="NZ_CP146256.1"/>
</dbReference>
<evidence type="ECO:0000256" key="4">
    <source>
        <dbReference type="ARBA" id="ARBA00047684"/>
    </source>
</evidence>
<dbReference type="Proteomes" id="UP001451571">
    <property type="component" value="Chromosome"/>
</dbReference>
<keyword evidence="3 5" id="KW-0456">Lyase</keyword>
<sequence length="159" mass="17920">MLKISAKKLSKEEFEPYGSYFDMLHPASSNLGAFFHDHVLFPVSGSMPIGFSTLVSERISPMIIKSSEYHNSTGEGMMALDGDMILYVAPPSNKPVPELTEAFIVPKGTFVAIRTGVWHMAPFPLNENRIHIMIALPERTYFNDCTVIDYKEEDYIQII</sequence>
<evidence type="ECO:0000313" key="6">
    <source>
        <dbReference type="Proteomes" id="UP001451571"/>
    </source>
</evidence>
<dbReference type="EMBL" id="CP146256">
    <property type="protein sequence ID" value="XAH73969.1"/>
    <property type="molecule type" value="Genomic_DNA"/>
</dbReference>
<dbReference type="GO" id="GO:0050385">
    <property type="term" value="F:ureidoglycolate lyase activity"/>
    <property type="evidence" value="ECO:0007669"/>
    <property type="project" value="UniProtKB-EC"/>
</dbReference>
<accession>A0ABZ3EWK0</accession>
<organism evidence="5 6">
    <name type="scientific">Kineothrix sedimenti</name>
    <dbReference type="NCBI Taxonomy" id="3123317"/>
    <lineage>
        <taxon>Bacteria</taxon>
        <taxon>Bacillati</taxon>
        <taxon>Bacillota</taxon>
        <taxon>Clostridia</taxon>
        <taxon>Lachnospirales</taxon>
        <taxon>Lachnospiraceae</taxon>
        <taxon>Kineothrix</taxon>
    </lineage>
</organism>
<comment type="subunit">
    <text evidence="1">Homodimer.</text>
</comment>
<dbReference type="SUPFAM" id="SSF51182">
    <property type="entry name" value="RmlC-like cupins"/>
    <property type="match status" value="1"/>
</dbReference>
<keyword evidence="2" id="KW-0659">Purine metabolism</keyword>
<gene>
    <name evidence="5" type="ORF">V6984_21115</name>
</gene>
<evidence type="ECO:0000256" key="2">
    <source>
        <dbReference type="ARBA" id="ARBA00022631"/>
    </source>
</evidence>
<reference evidence="5 6" key="1">
    <citation type="submission" date="2024-02" db="EMBL/GenBank/DDBJ databases">
        <title>Bacterial strain from lacustrine sediment.</title>
        <authorList>
            <person name="Petit C."/>
            <person name="Fadhlaoui K."/>
        </authorList>
    </citation>
    <scope>NUCLEOTIDE SEQUENCE [LARGE SCALE GENOMIC DNA]</scope>
    <source>
        <strain evidence="5 6">IPX-CK</strain>
    </source>
</reference>
<evidence type="ECO:0000256" key="1">
    <source>
        <dbReference type="ARBA" id="ARBA00011738"/>
    </source>
</evidence>
<name>A0ABZ3EWK0_9FIRM</name>
<dbReference type="Gene3D" id="2.60.120.480">
    <property type="entry name" value="Ureidoglycolate hydrolase"/>
    <property type="match status" value="1"/>
</dbReference>
<evidence type="ECO:0000313" key="5">
    <source>
        <dbReference type="EMBL" id="XAH73969.1"/>
    </source>
</evidence>
<dbReference type="InterPro" id="IPR024060">
    <property type="entry name" value="Ureidoglycolate_lyase_dom_sf"/>
</dbReference>
<dbReference type="InterPro" id="IPR011051">
    <property type="entry name" value="RmlC_Cupin_sf"/>
</dbReference>
<protein>
    <submittedName>
        <fullName evidence="5">Ureidoglycolate lyase</fullName>
        <ecNumber evidence="5">4.3.2.3</ecNumber>
    </submittedName>
</protein>
<dbReference type="EC" id="4.3.2.3" evidence="5"/>